<keyword evidence="2" id="KW-1185">Reference proteome</keyword>
<dbReference type="InterPro" id="IPR036249">
    <property type="entry name" value="Thioredoxin-like_sf"/>
</dbReference>
<evidence type="ECO:0000313" key="2">
    <source>
        <dbReference type="Proteomes" id="UP001524944"/>
    </source>
</evidence>
<evidence type="ECO:0000313" key="1">
    <source>
        <dbReference type="EMBL" id="MCR6544330.1"/>
    </source>
</evidence>
<dbReference type="RefSeq" id="WP_157677371.1">
    <property type="nucleotide sequence ID" value="NZ_CP022121.1"/>
</dbReference>
<dbReference type="CDD" id="cd02980">
    <property type="entry name" value="TRX_Fd_family"/>
    <property type="match status" value="1"/>
</dbReference>
<comment type="caution">
    <text evidence="1">The sequence shown here is derived from an EMBL/GenBank/DDBJ whole genome shotgun (WGS) entry which is preliminary data.</text>
</comment>
<proteinExistence type="predicted"/>
<sequence>MSKITSLLELVDIKKAMLAQMKESDRTKIVVGMGTCGISAGAKETAIALQKEIGERSLDHIQMSITGCIGLCVQEPLVEVQKPGREAVVFKLVDEERARQIIEQYVVNDLLNEDWIVK</sequence>
<organism evidence="1 2">
    <name type="scientific">Dehalobacterium formicoaceticum</name>
    <dbReference type="NCBI Taxonomy" id="51515"/>
    <lineage>
        <taxon>Bacteria</taxon>
        <taxon>Bacillati</taxon>
        <taxon>Bacillota</taxon>
        <taxon>Clostridia</taxon>
        <taxon>Eubacteriales</taxon>
        <taxon>Peptococcaceae</taxon>
        <taxon>Dehalobacterium</taxon>
    </lineage>
</organism>
<name>A0ABT1Y2C2_9FIRM</name>
<accession>A0ABT1Y2C2</accession>
<dbReference type="Proteomes" id="UP001524944">
    <property type="component" value="Unassembled WGS sequence"/>
</dbReference>
<reference evidence="1 2" key="1">
    <citation type="submission" date="2022-08" db="EMBL/GenBank/DDBJ databases">
        <title>Proteogenomics of the novel Dehalobacterium formicoaceticum strain EZ94 highlights a key role of methyltransferases during anaerobic dichloromethane degradation.</title>
        <authorList>
            <person name="Wasmund K."/>
        </authorList>
    </citation>
    <scope>NUCLEOTIDE SEQUENCE [LARGE SCALE GENOMIC DNA]</scope>
    <source>
        <strain evidence="1 2">EZ94</strain>
    </source>
</reference>
<gene>
    <name evidence="1" type="ORF">NVS47_02175</name>
</gene>
<dbReference type="EMBL" id="JANPWE010000001">
    <property type="protein sequence ID" value="MCR6544330.1"/>
    <property type="molecule type" value="Genomic_DNA"/>
</dbReference>
<dbReference type="SUPFAM" id="SSF52833">
    <property type="entry name" value="Thioredoxin-like"/>
    <property type="match status" value="1"/>
</dbReference>
<dbReference type="Gene3D" id="3.40.30.10">
    <property type="entry name" value="Glutaredoxin"/>
    <property type="match status" value="1"/>
</dbReference>
<protein>
    <submittedName>
        <fullName evidence="1">(2Fe-2S) ferredoxin domain-containing protein</fullName>
    </submittedName>
</protein>